<proteinExistence type="predicted"/>
<dbReference type="InterPro" id="IPR038713">
    <property type="entry name" value="Terminase_Gp1_N_sf"/>
</dbReference>
<evidence type="ECO:0000313" key="3">
    <source>
        <dbReference type="EMBL" id="TCL56427.1"/>
    </source>
</evidence>
<organism evidence="3 4">
    <name type="scientific">Allofournierella massiliensis</name>
    <dbReference type="NCBI Taxonomy" id="1650663"/>
    <lineage>
        <taxon>Bacteria</taxon>
        <taxon>Bacillati</taxon>
        <taxon>Bacillota</taxon>
        <taxon>Clostridia</taxon>
        <taxon>Eubacteriales</taxon>
        <taxon>Oscillospiraceae</taxon>
        <taxon>Allofournierella</taxon>
    </lineage>
</organism>
<dbReference type="Pfam" id="PF03592">
    <property type="entry name" value="Terminase_2"/>
    <property type="match status" value="1"/>
</dbReference>
<evidence type="ECO:0000256" key="2">
    <source>
        <dbReference type="ARBA" id="ARBA00023219"/>
    </source>
</evidence>
<sequence length="161" mass="17805">MAKSELRTRYKAFADAYLSNGGNAYRAALAAGYSESFARGRSYELLDREEIQGYLTRRRQQMAKRAVSPERVLLELAAIGFADVTNLAKVEAGRVVISNTDDVPGDTRKAIASIKEGKYGLEIKMADKVRALELMGRNLGLFDRDSQETPEGVTIIDDIPE</sequence>
<dbReference type="RefSeq" id="WP_058965636.1">
    <property type="nucleotide sequence ID" value="NZ_CABKVM010000018.1"/>
</dbReference>
<accession>A0A4R1QSH7</accession>
<dbReference type="GO" id="GO:0051276">
    <property type="term" value="P:chromosome organization"/>
    <property type="evidence" value="ECO:0007669"/>
    <property type="project" value="InterPro"/>
</dbReference>
<dbReference type="PANTHER" id="PTHR41328:SF2">
    <property type="entry name" value="TERMINASE SMALL SUBUNIT"/>
    <property type="match status" value="1"/>
</dbReference>
<protein>
    <submittedName>
        <fullName evidence="3">Phage terminase small subunit</fullName>
    </submittedName>
</protein>
<dbReference type="InterPro" id="IPR005335">
    <property type="entry name" value="Terminase_ssu"/>
</dbReference>
<gene>
    <name evidence="3" type="ORF">EDD77_11393</name>
</gene>
<keyword evidence="1" id="KW-1188">Viral release from host cell</keyword>
<dbReference type="PANTHER" id="PTHR41328">
    <property type="entry name" value="TERMINASE SMALL SUBUNIT-RELATED"/>
    <property type="match status" value="1"/>
</dbReference>
<reference evidence="3 4" key="1">
    <citation type="submission" date="2019-03" db="EMBL/GenBank/DDBJ databases">
        <title>Genomic Encyclopedia of Type Strains, Phase IV (KMG-IV): sequencing the most valuable type-strain genomes for metagenomic binning, comparative biology and taxonomic classification.</title>
        <authorList>
            <person name="Goeker M."/>
        </authorList>
    </citation>
    <scope>NUCLEOTIDE SEQUENCE [LARGE SCALE GENOMIC DNA]</scope>
    <source>
        <strain evidence="3 4">DSM 100451</strain>
    </source>
</reference>
<evidence type="ECO:0000313" key="4">
    <source>
        <dbReference type="Proteomes" id="UP000295184"/>
    </source>
</evidence>
<dbReference type="Gene3D" id="1.10.10.1400">
    <property type="entry name" value="Terminase, small subunit, N-terminal DNA-binding domain, HTH motif"/>
    <property type="match status" value="1"/>
</dbReference>
<dbReference type="EMBL" id="SLUM01000013">
    <property type="protein sequence ID" value="TCL56427.1"/>
    <property type="molecule type" value="Genomic_DNA"/>
</dbReference>
<keyword evidence="2" id="KW-0231">Viral genome packaging</keyword>
<dbReference type="Proteomes" id="UP000295184">
    <property type="component" value="Unassembled WGS sequence"/>
</dbReference>
<comment type="caution">
    <text evidence="3">The sequence shown here is derived from an EMBL/GenBank/DDBJ whole genome shotgun (WGS) entry which is preliminary data.</text>
</comment>
<dbReference type="AlphaFoldDB" id="A0A4R1QSH7"/>
<dbReference type="InterPro" id="IPR052404">
    <property type="entry name" value="SPP1-like_terminase"/>
</dbReference>
<dbReference type="STRING" id="1650663.GCA_001486665_02612"/>
<name>A0A4R1QSH7_9FIRM</name>
<evidence type="ECO:0000256" key="1">
    <source>
        <dbReference type="ARBA" id="ARBA00022612"/>
    </source>
</evidence>